<evidence type="ECO:0000313" key="2">
    <source>
        <dbReference type="EMBL" id="ACP34684.1"/>
    </source>
</evidence>
<dbReference type="KEGG" id="sis:LS215_0590"/>
<dbReference type="Gene3D" id="3.40.50.1010">
    <property type="entry name" value="5'-nuclease"/>
    <property type="match status" value="1"/>
</dbReference>
<sequence length="166" mass="19419">MERAIMIILDTSFLYSFLNKNDANHNKAVELMNKIISRKFGKPIIFEYVIDELFTLMINKQPFSYIEKVIDLILQDVEKNIFQIIILTDRENSLHDIIRLFKKINEDPNRKKKLSFTDCAILFAMIQNDIFYLASFDSGFDGILEKIEDGIYALSSDKILNLKKIL</sequence>
<dbReference type="GO" id="GO:0016075">
    <property type="term" value="P:rRNA catabolic process"/>
    <property type="evidence" value="ECO:0007669"/>
    <property type="project" value="TreeGrafter"/>
</dbReference>
<dbReference type="RefSeq" id="WP_012713098.1">
    <property type="nucleotide sequence ID" value="NC_012589.1"/>
</dbReference>
<proteinExistence type="predicted"/>
<evidence type="ECO:0000259" key="1">
    <source>
        <dbReference type="Pfam" id="PF01850"/>
    </source>
</evidence>
<dbReference type="InterPro" id="IPR002716">
    <property type="entry name" value="PIN_dom"/>
</dbReference>
<dbReference type="Pfam" id="PF01850">
    <property type="entry name" value="PIN"/>
    <property type="match status" value="1"/>
</dbReference>
<dbReference type="InterPro" id="IPR029060">
    <property type="entry name" value="PIN-like_dom_sf"/>
</dbReference>
<feature type="domain" description="PIN" evidence="1">
    <location>
        <begin position="7"/>
        <end position="141"/>
    </location>
</feature>
<name>C3MM61_SACI2</name>
<dbReference type="EMBL" id="CP001399">
    <property type="protein sequence ID" value="ACP34684.1"/>
    <property type="molecule type" value="Genomic_DNA"/>
</dbReference>
<organism evidence="2 3">
    <name type="scientific">Saccharolobus islandicus (strain L.S.2.15 / Lassen #1)</name>
    <name type="common">Sulfolobus islandicus</name>
    <dbReference type="NCBI Taxonomy" id="429572"/>
    <lineage>
        <taxon>Archaea</taxon>
        <taxon>Thermoproteota</taxon>
        <taxon>Thermoprotei</taxon>
        <taxon>Sulfolobales</taxon>
        <taxon>Sulfolobaceae</taxon>
        <taxon>Saccharolobus</taxon>
    </lineage>
</organism>
<protein>
    <recommendedName>
        <fullName evidence="1">PIN domain-containing protein</fullName>
    </recommendedName>
</protein>
<dbReference type="HOGENOM" id="CLU_136715_0_1_2"/>
<gene>
    <name evidence="2" type="ordered locus">LS215_0590</name>
</gene>
<dbReference type="InterPro" id="IPR039018">
    <property type="entry name" value="VapC20-like"/>
</dbReference>
<dbReference type="PANTHER" id="PTHR42188">
    <property type="entry name" value="23S RRNA-SPECIFIC ENDONUCLEASE VAPC20"/>
    <property type="match status" value="1"/>
</dbReference>
<dbReference type="PANTHER" id="PTHR42188:SF1">
    <property type="entry name" value="23S RRNA-SPECIFIC ENDONUCLEASE VAPC20"/>
    <property type="match status" value="1"/>
</dbReference>
<dbReference type="AlphaFoldDB" id="C3MM61"/>
<dbReference type="Proteomes" id="UP000001747">
    <property type="component" value="Chromosome"/>
</dbReference>
<dbReference type="SUPFAM" id="SSF88723">
    <property type="entry name" value="PIN domain-like"/>
    <property type="match status" value="1"/>
</dbReference>
<reference evidence="2 3" key="1">
    <citation type="journal article" date="2009" name="Proc. Natl. Acad. Sci. U.S.A.">
        <title>Biogeography of the Sulfolobus islandicus pan-genome.</title>
        <authorList>
            <person name="Reno M.L."/>
            <person name="Held N.L."/>
            <person name="Fields C.J."/>
            <person name="Burke P.V."/>
            <person name="Whitaker R.J."/>
        </authorList>
    </citation>
    <scope>NUCLEOTIDE SEQUENCE [LARGE SCALE GENOMIC DNA]</scope>
    <source>
        <strain evidence="3">L.S.2.15 / Lassen #1</strain>
    </source>
</reference>
<accession>C3MM61</accession>
<dbReference type="GO" id="GO:0004521">
    <property type="term" value="F:RNA endonuclease activity"/>
    <property type="evidence" value="ECO:0007669"/>
    <property type="project" value="InterPro"/>
</dbReference>
<evidence type="ECO:0000313" key="3">
    <source>
        <dbReference type="Proteomes" id="UP000001747"/>
    </source>
</evidence>
<dbReference type="GeneID" id="7798756"/>